<evidence type="ECO:0000256" key="4">
    <source>
        <dbReference type="PROSITE-ProRule" id="PRU00339"/>
    </source>
</evidence>
<feature type="compositionally biased region" description="Basic and acidic residues" evidence="5">
    <location>
        <begin position="340"/>
        <end position="349"/>
    </location>
</feature>
<dbReference type="Gene3D" id="2.60.40.3500">
    <property type="match status" value="1"/>
</dbReference>
<dbReference type="SMART" id="SM00646">
    <property type="entry name" value="Ami_3"/>
    <property type="match status" value="1"/>
</dbReference>
<evidence type="ECO:0000313" key="7">
    <source>
        <dbReference type="EMBL" id="GFM31769.1"/>
    </source>
</evidence>
<protein>
    <recommendedName>
        <fullName evidence="2">N-acetylmuramoyl-L-alanine amidase</fullName>
        <ecNumber evidence="2">3.5.1.28</ecNumber>
    </recommendedName>
</protein>
<dbReference type="EC" id="3.5.1.28" evidence="2"/>
<dbReference type="RefSeq" id="WP_174403477.1">
    <property type="nucleotide sequence ID" value="NZ_BLVO01000004.1"/>
</dbReference>
<dbReference type="GO" id="GO:0009253">
    <property type="term" value="P:peptidoglycan catabolic process"/>
    <property type="evidence" value="ECO:0007669"/>
    <property type="project" value="InterPro"/>
</dbReference>
<feature type="domain" description="MurNAc-LAA" evidence="6">
    <location>
        <begin position="439"/>
        <end position="590"/>
    </location>
</feature>
<dbReference type="PANTHER" id="PTHR30404:SF0">
    <property type="entry name" value="N-ACETYLMURAMOYL-L-ALANINE AMIDASE AMIC"/>
    <property type="match status" value="1"/>
</dbReference>
<keyword evidence="3" id="KW-0378">Hydrolase</keyword>
<dbReference type="InterPro" id="IPR019734">
    <property type="entry name" value="TPR_rpt"/>
</dbReference>
<dbReference type="Pfam" id="PF24837">
    <property type="entry name" value="AMIN-like"/>
    <property type="match status" value="1"/>
</dbReference>
<dbReference type="Pfam" id="PF01520">
    <property type="entry name" value="Amidase_3"/>
    <property type="match status" value="1"/>
</dbReference>
<dbReference type="EMBL" id="BLVO01000004">
    <property type="protein sequence ID" value="GFM31769.1"/>
    <property type="molecule type" value="Genomic_DNA"/>
</dbReference>
<sequence>MSQTRLGRLTSIVIYSLCLLICLSSLAYGASVSADYKKGYDSFSALTKNAKRAKYRSNWKQLEESFMAIYKRDPKGAYAPKALYFAARVNEELGKRSFMPSDYQTAAEYYQRTVRLFPKHSWADDCLYRRAELLHEKLRDTDGAIADLNVILRDYTRGDMYNKALALHRELRKGGTPAVEAPPVVSRSAEKVSRPAVSSSSKASSSTPVSELSDIRFQSSNEYTRIVLTVSEQPTYHYQILPADKARGLPFRLYIDLMNVVRGNDVPSEIDVKDGILRQVRTGTPSNGATRVVLDFQSMQKYNVFVLDNPYRVVIDVTAPAGGTSVVTAPESGSKTASAPKKEAPKESAKSSAVAKYKAPPGSKKQVGELIEQLGLTVKTIMIDAGHGGKDPGANANQIREKDYVLKVATMVGEMLKQRGFTVLYTRRDDTFVPLEERTAMANVRKADMFLSFHINAHRSSGISGLETYYLNLASSKSAVRVAARENAVSEKRISDLQFILTDLMLNSKMQESKDLASLIQKNMVGTVKSGGYSVRDNGVRSAPFYVLMGAKMPSVLVELGYCTNKEEARRIRSDKYLKKLASGVVKGVESYTKQLGRYASM</sequence>
<reference evidence="7 8" key="1">
    <citation type="submission" date="2020-05" db="EMBL/GenBank/DDBJ databases">
        <title>Draft genome sequence of Desulfovibrio sp. strain HN2T.</title>
        <authorList>
            <person name="Ueno A."/>
            <person name="Tamazawa S."/>
            <person name="Tamamura S."/>
            <person name="Murakami T."/>
            <person name="Kiyama T."/>
            <person name="Inomata H."/>
            <person name="Amano Y."/>
            <person name="Miyakawa K."/>
            <person name="Tamaki H."/>
            <person name="Naganuma T."/>
            <person name="Kaneko K."/>
        </authorList>
    </citation>
    <scope>NUCLEOTIDE SEQUENCE [LARGE SCALE GENOMIC DNA]</scope>
    <source>
        <strain evidence="7 8">HN2</strain>
    </source>
</reference>
<comment type="caution">
    <text evidence="7">The sequence shown here is derived from an EMBL/GenBank/DDBJ whole genome shotgun (WGS) entry which is preliminary data.</text>
</comment>
<accession>A0A7J0BDJ8</accession>
<evidence type="ECO:0000313" key="8">
    <source>
        <dbReference type="Proteomes" id="UP000503840"/>
    </source>
</evidence>
<feature type="region of interest" description="Disordered" evidence="5">
    <location>
        <begin position="325"/>
        <end position="360"/>
    </location>
</feature>
<dbReference type="Gene3D" id="1.25.40.10">
    <property type="entry name" value="Tetratricopeptide repeat domain"/>
    <property type="match status" value="1"/>
</dbReference>
<name>A0A7J0BDJ8_9BACT</name>
<feature type="compositionally biased region" description="Low complexity" evidence="5">
    <location>
        <begin position="194"/>
        <end position="210"/>
    </location>
</feature>
<evidence type="ECO:0000256" key="1">
    <source>
        <dbReference type="ARBA" id="ARBA00001561"/>
    </source>
</evidence>
<dbReference type="Proteomes" id="UP000503840">
    <property type="component" value="Unassembled WGS sequence"/>
</dbReference>
<dbReference type="FunFam" id="3.40.630.40:FF:000005">
    <property type="entry name" value="N-acetylmuramoyl-L-alanine amidase (AmiA)"/>
    <property type="match status" value="1"/>
</dbReference>
<feature type="region of interest" description="Disordered" evidence="5">
    <location>
        <begin position="176"/>
        <end position="211"/>
    </location>
</feature>
<dbReference type="GO" id="GO:0030288">
    <property type="term" value="C:outer membrane-bounded periplasmic space"/>
    <property type="evidence" value="ECO:0007669"/>
    <property type="project" value="TreeGrafter"/>
</dbReference>
<keyword evidence="4" id="KW-0802">TPR repeat</keyword>
<dbReference type="AlphaFoldDB" id="A0A7J0BDJ8"/>
<dbReference type="GO" id="GO:0008745">
    <property type="term" value="F:N-acetylmuramoyl-L-alanine amidase activity"/>
    <property type="evidence" value="ECO:0007669"/>
    <property type="project" value="UniProtKB-EC"/>
</dbReference>
<dbReference type="InterPro" id="IPR002508">
    <property type="entry name" value="MurNAc-LAA_cat"/>
</dbReference>
<dbReference type="SUPFAM" id="SSF53187">
    <property type="entry name" value="Zn-dependent exopeptidases"/>
    <property type="match status" value="1"/>
</dbReference>
<dbReference type="InterPro" id="IPR056303">
    <property type="entry name" value="AMIN-like"/>
</dbReference>
<evidence type="ECO:0000256" key="3">
    <source>
        <dbReference type="ARBA" id="ARBA00022801"/>
    </source>
</evidence>
<dbReference type="InterPro" id="IPR011990">
    <property type="entry name" value="TPR-like_helical_dom_sf"/>
</dbReference>
<evidence type="ECO:0000259" key="6">
    <source>
        <dbReference type="SMART" id="SM00646"/>
    </source>
</evidence>
<dbReference type="PROSITE" id="PS50005">
    <property type="entry name" value="TPR"/>
    <property type="match status" value="1"/>
</dbReference>
<dbReference type="CDD" id="cd02696">
    <property type="entry name" value="MurNAc-LAA"/>
    <property type="match status" value="1"/>
</dbReference>
<feature type="compositionally biased region" description="Low complexity" evidence="5">
    <location>
        <begin position="350"/>
        <end position="360"/>
    </location>
</feature>
<proteinExistence type="predicted"/>
<evidence type="ECO:0000256" key="2">
    <source>
        <dbReference type="ARBA" id="ARBA00011901"/>
    </source>
</evidence>
<dbReference type="InterPro" id="IPR050695">
    <property type="entry name" value="N-acetylmuramoyl_amidase_3"/>
</dbReference>
<evidence type="ECO:0000256" key="5">
    <source>
        <dbReference type="SAM" id="MobiDB-lite"/>
    </source>
</evidence>
<dbReference type="Gene3D" id="3.40.630.40">
    <property type="entry name" value="Zn-dependent exopeptidases"/>
    <property type="match status" value="1"/>
</dbReference>
<organism evidence="7 8">
    <name type="scientific">Desulfovibrio subterraneus</name>
    <dbReference type="NCBI Taxonomy" id="2718620"/>
    <lineage>
        <taxon>Bacteria</taxon>
        <taxon>Pseudomonadati</taxon>
        <taxon>Thermodesulfobacteriota</taxon>
        <taxon>Desulfovibrionia</taxon>
        <taxon>Desulfovibrionales</taxon>
        <taxon>Desulfovibrionaceae</taxon>
        <taxon>Desulfovibrio</taxon>
    </lineage>
</organism>
<keyword evidence="8" id="KW-1185">Reference proteome</keyword>
<dbReference type="SUPFAM" id="SSF48452">
    <property type="entry name" value="TPR-like"/>
    <property type="match status" value="1"/>
</dbReference>
<feature type="repeat" description="TPR" evidence="4">
    <location>
        <begin position="87"/>
        <end position="120"/>
    </location>
</feature>
<comment type="catalytic activity">
    <reaction evidence="1">
        <text>Hydrolyzes the link between N-acetylmuramoyl residues and L-amino acid residues in certain cell-wall glycopeptides.</text>
        <dbReference type="EC" id="3.5.1.28"/>
    </reaction>
</comment>
<gene>
    <name evidence="7" type="ORF">DSM101010T_01340</name>
</gene>
<dbReference type="PANTHER" id="PTHR30404">
    <property type="entry name" value="N-ACETYLMURAMOYL-L-ALANINE AMIDASE"/>
    <property type="match status" value="1"/>
</dbReference>